<sequence>MSISATMFRDGTQQILTPAEEEQKRFMYDSMSPRRRKYIDRIGYENWDPFQKPNDPLDIRQDPTKRTTQQLIREFLQQSNIKDYSNEYGKGALECAIGIINKDEKYRGIFDFAVWYTKLLQKEGFIEPDSIK</sequence>
<dbReference type="RefSeq" id="WP_072695468.1">
    <property type="nucleotide sequence ID" value="NZ_FRDI01000002.1"/>
</dbReference>
<name>A0A1M7RTT9_9BACT</name>
<organism evidence="1 2">
    <name type="scientific">Desulfovibrio litoralis DSM 11393</name>
    <dbReference type="NCBI Taxonomy" id="1121455"/>
    <lineage>
        <taxon>Bacteria</taxon>
        <taxon>Pseudomonadati</taxon>
        <taxon>Thermodesulfobacteriota</taxon>
        <taxon>Desulfovibrionia</taxon>
        <taxon>Desulfovibrionales</taxon>
        <taxon>Desulfovibrionaceae</taxon>
        <taxon>Desulfovibrio</taxon>
    </lineage>
</organism>
<dbReference type="Proteomes" id="UP000186469">
    <property type="component" value="Unassembled WGS sequence"/>
</dbReference>
<gene>
    <name evidence="1" type="ORF">SAMN02745728_00135</name>
</gene>
<reference evidence="1 2" key="1">
    <citation type="submission" date="2016-12" db="EMBL/GenBank/DDBJ databases">
        <authorList>
            <person name="Song W.-J."/>
            <person name="Kurnit D.M."/>
        </authorList>
    </citation>
    <scope>NUCLEOTIDE SEQUENCE [LARGE SCALE GENOMIC DNA]</scope>
    <source>
        <strain evidence="1 2">DSM 11393</strain>
    </source>
</reference>
<accession>A0A1M7RTT9</accession>
<proteinExistence type="predicted"/>
<dbReference type="STRING" id="1121455.SAMN02745728_00135"/>
<evidence type="ECO:0000313" key="1">
    <source>
        <dbReference type="EMBL" id="SHN49452.1"/>
    </source>
</evidence>
<protein>
    <submittedName>
        <fullName evidence="1">Uncharacterized protein</fullName>
    </submittedName>
</protein>
<dbReference type="OrthoDB" id="5456715at2"/>
<evidence type="ECO:0000313" key="2">
    <source>
        <dbReference type="Proteomes" id="UP000186469"/>
    </source>
</evidence>
<dbReference type="AlphaFoldDB" id="A0A1M7RTT9"/>
<dbReference type="EMBL" id="FRDI01000002">
    <property type="protein sequence ID" value="SHN49452.1"/>
    <property type="molecule type" value="Genomic_DNA"/>
</dbReference>
<keyword evidence="2" id="KW-1185">Reference proteome</keyword>